<evidence type="ECO:0000313" key="2">
    <source>
        <dbReference type="Proteomes" id="UP000017837"/>
    </source>
</evidence>
<dbReference type="EMBL" id="AWGB01000011">
    <property type="protein sequence ID" value="ESQ92629.1"/>
    <property type="molecule type" value="Genomic_DNA"/>
</dbReference>
<dbReference type="Proteomes" id="UP000017837">
    <property type="component" value="Unassembled WGS sequence"/>
</dbReference>
<accession>V4PYZ0</accession>
<reference evidence="1 2" key="1">
    <citation type="journal article" date="2014" name="Nature">
        <title>Sequential evolution of bacterial morphology by co-option of a developmental regulator.</title>
        <authorList>
            <person name="Jiang C."/>
            <person name="Brown P.J."/>
            <person name="Ducret A."/>
            <person name="Brun Y.V."/>
        </authorList>
    </citation>
    <scope>NUCLEOTIDE SEQUENCE [LARGE SCALE GENOMIC DNA]</scope>
    <source>
        <strain evidence="1 2">DSM 16100</strain>
    </source>
</reference>
<dbReference type="AlphaFoldDB" id="V4PYZ0"/>
<sequence length="80" mass="8619">MPLVFEGNVIRFDGHCTVEEALTLAQALVDIKDVEIVLSSCESMHTALLQTLIAGQPKITGVPQSKDLASLIRTLVRSEG</sequence>
<gene>
    <name evidence="1" type="ORF">ABENE_07365</name>
</gene>
<dbReference type="PATRIC" id="fig|1121022.4.peg.1474"/>
<dbReference type="STRING" id="1121022.GCA_000376105_02863"/>
<comment type="caution">
    <text evidence="1">The sequence shown here is derived from an EMBL/GenBank/DDBJ whole genome shotgun (WGS) entry which is preliminary data.</text>
</comment>
<keyword evidence="2" id="KW-1185">Reference proteome</keyword>
<evidence type="ECO:0008006" key="3">
    <source>
        <dbReference type="Google" id="ProtNLM"/>
    </source>
</evidence>
<protein>
    <recommendedName>
        <fullName evidence="3">STAS domain-containing protein</fullName>
    </recommendedName>
</protein>
<organism evidence="1 2">
    <name type="scientific">Asticcacaulis benevestitus DSM 16100 = ATCC BAA-896</name>
    <dbReference type="NCBI Taxonomy" id="1121022"/>
    <lineage>
        <taxon>Bacteria</taxon>
        <taxon>Pseudomonadati</taxon>
        <taxon>Pseudomonadota</taxon>
        <taxon>Alphaproteobacteria</taxon>
        <taxon>Caulobacterales</taxon>
        <taxon>Caulobacteraceae</taxon>
        <taxon>Asticcacaulis</taxon>
    </lineage>
</organism>
<evidence type="ECO:0000313" key="1">
    <source>
        <dbReference type="EMBL" id="ESQ92629.1"/>
    </source>
</evidence>
<proteinExistence type="predicted"/>
<dbReference type="RefSeq" id="WP_018082530.1">
    <property type="nucleotide sequence ID" value="NZ_AQWM01000015.1"/>
</dbReference>
<dbReference type="eggNOG" id="ENOG5033BIG">
    <property type="taxonomic scope" value="Bacteria"/>
</dbReference>
<name>V4PYZ0_9CAUL</name>
<dbReference type="OrthoDB" id="7585928at2"/>